<evidence type="ECO:0000313" key="3">
    <source>
        <dbReference type="Proteomes" id="UP000257055"/>
    </source>
</evidence>
<dbReference type="Pfam" id="PF10704">
    <property type="entry name" value="DUF2508"/>
    <property type="match status" value="1"/>
</dbReference>
<dbReference type="Proteomes" id="UP000257055">
    <property type="component" value="Unassembled WGS sequence"/>
</dbReference>
<proteinExistence type="predicted"/>
<comment type="caution">
    <text evidence="2">The sequence shown here is derived from an EMBL/GenBank/DDBJ whole genome shotgun (WGS) entry which is preliminary data.</text>
</comment>
<sequence length="89" mass="11058">MESRSRTHSGNKRHAKRKRKTRIGKLHKSYDEYLLELIEVTQEKWQKERELLDRSFGYDPRLEFEVKKAEMKYFYLFKEARYRQISGRK</sequence>
<accession>A0A3D8TS22</accession>
<keyword evidence="3" id="KW-1185">Reference proteome</keyword>
<feature type="region of interest" description="Disordered" evidence="1">
    <location>
        <begin position="1"/>
        <end position="22"/>
    </location>
</feature>
<organism evidence="2 3">
    <name type="scientific">Listeria kieliensis</name>
    <dbReference type="NCBI Taxonomy" id="1621700"/>
    <lineage>
        <taxon>Bacteria</taxon>
        <taxon>Bacillati</taxon>
        <taxon>Bacillota</taxon>
        <taxon>Bacilli</taxon>
        <taxon>Bacillales</taxon>
        <taxon>Listeriaceae</taxon>
        <taxon>Listeria</taxon>
    </lineage>
</organism>
<reference evidence="3" key="1">
    <citation type="submission" date="2015-04" db="EMBL/GenBank/DDBJ databases">
        <authorList>
            <person name="Schardt J."/>
            <person name="Mueller-Herbst S."/>
            <person name="Scherer S."/>
            <person name="Huptas C."/>
        </authorList>
    </citation>
    <scope>NUCLEOTIDE SEQUENCE [LARGE SCALE GENOMIC DNA]</scope>
    <source>
        <strain evidence="3">Kiel-L1</strain>
    </source>
</reference>
<evidence type="ECO:0008006" key="4">
    <source>
        <dbReference type="Google" id="ProtNLM"/>
    </source>
</evidence>
<evidence type="ECO:0000256" key="1">
    <source>
        <dbReference type="SAM" id="MobiDB-lite"/>
    </source>
</evidence>
<protein>
    <recommendedName>
        <fullName evidence="4">DUF2508 family protein</fullName>
    </recommendedName>
</protein>
<dbReference type="RefSeq" id="WP_115753650.1">
    <property type="nucleotide sequence ID" value="NZ_LARY01000002.1"/>
</dbReference>
<gene>
    <name evidence="2" type="ORF">UR08_10790</name>
</gene>
<dbReference type="InterPro" id="IPR019644">
    <property type="entry name" value="DUF2508"/>
</dbReference>
<dbReference type="AlphaFoldDB" id="A0A3D8TS22"/>
<evidence type="ECO:0000313" key="2">
    <source>
        <dbReference type="EMBL" id="RDX01391.1"/>
    </source>
</evidence>
<name>A0A3D8TS22_9LIST</name>
<dbReference type="EMBL" id="LARY01000002">
    <property type="protein sequence ID" value="RDX01391.1"/>
    <property type="molecule type" value="Genomic_DNA"/>
</dbReference>